<feature type="transmembrane region" description="Helical" evidence="1">
    <location>
        <begin position="68"/>
        <end position="92"/>
    </location>
</feature>
<gene>
    <name evidence="2" type="ORF">OSR52_07450</name>
</gene>
<dbReference type="RefSeq" id="WP_277899042.1">
    <property type="nucleotide sequence ID" value="NZ_JAPMUA010000002.1"/>
</dbReference>
<evidence type="ECO:0000256" key="1">
    <source>
        <dbReference type="SAM" id="Phobius"/>
    </source>
</evidence>
<keyword evidence="1" id="KW-1133">Transmembrane helix</keyword>
<feature type="transmembrane region" description="Helical" evidence="1">
    <location>
        <begin position="21"/>
        <end position="40"/>
    </location>
</feature>
<dbReference type="EMBL" id="JAPMUA010000002">
    <property type="protein sequence ID" value="MDG3585701.1"/>
    <property type="molecule type" value="Genomic_DNA"/>
</dbReference>
<protein>
    <recommendedName>
        <fullName evidence="4">DUF1440 domain-containing protein</fullName>
    </recommendedName>
</protein>
<keyword evidence="1" id="KW-0812">Transmembrane</keyword>
<organism evidence="2 3">
    <name type="scientific">Galbibacter pacificus</name>
    <dbReference type="NCBI Taxonomy" id="2996052"/>
    <lineage>
        <taxon>Bacteria</taxon>
        <taxon>Pseudomonadati</taxon>
        <taxon>Bacteroidota</taxon>
        <taxon>Flavobacteriia</taxon>
        <taxon>Flavobacteriales</taxon>
        <taxon>Flavobacteriaceae</taxon>
        <taxon>Galbibacter</taxon>
    </lineage>
</organism>
<feature type="transmembrane region" description="Helical" evidence="1">
    <location>
        <begin position="104"/>
        <end position="128"/>
    </location>
</feature>
<keyword evidence="1" id="KW-0472">Membrane</keyword>
<sequence length="163" mass="18563">MNQINRIKIRDLRLSFKKIGITTLVAGTADITAAMFNFLAQGGEHVSRIFRFIASGVFGQAAFERGSFMIYMGGLFHYLIAFLWTTLFFYFYPKLELRLHKANIYFIGIVYGLVIWCVMNLIVLPLSNTADLNNTHVQDIIGMVILILCMGLPISLIYNKNVR</sequence>
<feature type="transmembrane region" description="Helical" evidence="1">
    <location>
        <begin position="140"/>
        <end position="158"/>
    </location>
</feature>
<name>A0ABT6FR34_9FLAO</name>
<proteinExistence type="predicted"/>
<accession>A0ABT6FR34</accession>
<evidence type="ECO:0000313" key="3">
    <source>
        <dbReference type="Proteomes" id="UP001153642"/>
    </source>
</evidence>
<keyword evidence="3" id="KW-1185">Reference proteome</keyword>
<evidence type="ECO:0008006" key="4">
    <source>
        <dbReference type="Google" id="ProtNLM"/>
    </source>
</evidence>
<reference evidence="2" key="1">
    <citation type="submission" date="2022-11" db="EMBL/GenBank/DDBJ databases">
        <title>High-quality draft genome sequence of Galbibacter sp. strain CMA-7.</title>
        <authorList>
            <person name="Wei L."/>
            <person name="Dong C."/>
            <person name="Shao Z."/>
        </authorList>
    </citation>
    <scope>NUCLEOTIDE SEQUENCE</scope>
    <source>
        <strain evidence="2">CMA-7</strain>
    </source>
</reference>
<dbReference type="Proteomes" id="UP001153642">
    <property type="component" value="Unassembled WGS sequence"/>
</dbReference>
<evidence type="ECO:0000313" key="2">
    <source>
        <dbReference type="EMBL" id="MDG3585701.1"/>
    </source>
</evidence>
<comment type="caution">
    <text evidence="2">The sequence shown here is derived from an EMBL/GenBank/DDBJ whole genome shotgun (WGS) entry which is preliminary data.</text>
</comment>